<dbReference type="Pfam" id="PF00703">
    <property type="entry name" value="Glyco_hydro_2"/>
    <property type="match status" value="1"/>
</dbReference>
<organism evidence="6 7">
    <name type="scientific">Nocardioides renjunii</name>
    <dbReference type="NCBI Taxonomy" id="3095075"/>
    <lineage>
        <taxon>Bacteria</taxon>
        <taxon>Bacillati</taxon>
        <taxon>Actinomycetota</taxon>
        <taxon>Actinomycetes</taxon>
        <taxon>Propionibacteriales</taxon>
        <taxon>Nocardioidaceae</taxon>
        <taxon>Nocardioides</taxon>
    </lineage>
</organism>
<sequence length="648" mass="72797">MPESPVTAPDASGTDPGADPGTDPGNDPGTGAPDPADELLHPRPQFARAEWTELDGPWQFAYDDEDAGLDATWAAREDVFDREIVVPFPPESRLSGIHDPGYHPVVWYRRVVPCPRPDDGDRILLTFGAVDYRCTVWVNGHRVGDHEGGHSSFTLDVTAALEADTDDQVVVVRAEDWHDDVTQPRGKQDWAEKPHTIWYHRTTGIWQPVWWERVSPAHLTELHVTPDVVRGRIDVEARVPRSAGPGLALRCRVRFEGETLAETTVTVVDPDLRLSVELPFARNYQEVHRITWRPEWPNLLDVDLTLLRDGEPVDEVTSYTGFRQVGYADGHFLLNNHPYFLRLVLGQGYWPESHLAAPSPAALRREVELIKELGFNGVRVHQKVEDPRFLYWCDRLGLVVWGEMPSPYAYSPTMVERLTREWLEVVSRDRSHPCIVTWVPLNESWGFQMVEHDAAQRHFASALYHLTRSVDPTRPAISNDGWEHTDSDIWGVHDYGPSGRGLRERYGTREALDRNLREGRPGRRRVLLEEGTDRGQPVVITEFGGLSFTPDEGQDWFGYSTVASADDLVAKLAELVDALVDSPTIAGFCYTQLTDTEQEDNGLLTADREPKAPVEQIRAALSRPARSDPASEVDQTREEAAAPTGDAP</sequence>
<reference evidence="6 7" key="1">
    <citation type="submission" date="2023-11" db="EMBL/GenBank/DDBJ databases">
        <title>Novel species in genus Nocardioides.</title>
        <authorList>
            <person name="Zhou H."/>
        </authorList>
    </citation>
    <scope>NUCLEOTIDE SEQUENCE [LARGE SCALE GENOMIC DNA]</scope>
    <source>
        <strain evidence="6 7">S-58</strain>
    </source>
</reference>
<evidence type="ECO:0000259" key="5">
    <source>
        <dbReference type="Pfam" id="PF02837"/>
    </source>
</evidence>
<dbReference type="Pfam" id="PF02836">
    <property type="entry name" value="Glyco_hydro_2_C"/>
    <property type="match status" value="1"/>
</dbReference>
<dbReference type="InterPro" id="IPR051913">
    <property type="entry name" value="GH2_Domain-Containing"/>
</dbReference>
<evidence type="ECO:0000313" key="6">
    <source>
        <dbReference type="EMBL" id="MDZ5663405.1"/>
    </source>
</evidence>
<dbReference type="SUPFAM" id="SSF51445">
    <property type="entry name" value="(Trans)glycosidases"/>
    <property type="match status" value="1"/>
</dbReference>
<gene>
    <name evidence="6" type="ORF">SFC79_16645</name>
</gene>
<dbReference type="InterPro" id="IPR006104">
    <property type="entry name" value="Glyco_hydro_2_N"/>
</dbReference>
<dbReference type="SUPFAM" id="SSF49303">
    <property type="entry name" value="beta-Galactosidase/glucuronidase domain"/>
    <property type="match status" value="1"/>
</dbReference>
<evidence type="ECO:0000313" key="7">
    <source>
        <dbReference type="Proteomes" id="UP001291999"/>
    </source>
</evidence>
<dbReference type="GO" id="GO:0016787">
    <property type="term" value="F:hydrolase activity"/>
    <property type="evidence" value="ECO:0007669"/>
    <property type="project" value="UniProtKB-KW"/>
</dbReference>
<dbReference type="Pfam" id="PF02837">
    <property type="entry name" value="Glyco_hydro_2_N"/>
    <property type="match status" value="1"/>
</dbReference>
<evidence type="ECO:0000259" key="3">
    <source>
        <dbReference type="Pfam" id="PF00703"/>
    </source>
</evidence>
<dbReference type="InterPro" id="IPR006103">
    <property type="entry name" value="Glyco_hydro_2_cat"/>
</dbReference>
<dbReference type="InterPro" id="IPR008979">
    <property type="entry name" value="Galactose-bd-like_sf"/>
</dbReference>
<keyword evidence="6" id="KW-0378">Hydrolase</keyword>
<dbReference type="Proteomes" id="UP001291999">
    <property type="component" value="Unassembled WGS sequence"/>
</dbReference>
<feature type="region of interest" description="Disordered" evidence="2">
    <location>
        <begin position="620"/>
        <end position="648"/>
    </location>
</feature>
<keyword evidence="7" id="KW-1185">Reference proteome</keyword>
<proteinExistence type="inferred from homology"/>
<accession>A0ABU5KEK2</accession>
<feature type="region of interest" description="Disordered" evidence="2">
    <location>
        <begin position="1"/>
        <end position="42"/>
    </location>
</feature>
<feature type="domain" description="Glycosyl hydrolases family 2 sugar binding" evidence="5">
    <location>
        <begin position="53"/>
        <end position="180"/>
    </location>
</feature>
<dbReference type="SUPFAM" id="SSF49785">
    <property type="entry name" value="Galactose-binding domain-like"/>
    <property type="match status" value="1"/>
</dbReference>
<evidence type="ECO:0000259" key="4">
    <source>
        <dbReference type="Pfam" id="PF02836"/>
    </source>
</evidence>
<evidence type="ECO:0000256" key="2">
    <source>
        <dbReference type="SAM" id="MobiDB-lite"/>
    </source>
</evidence>
<dbReference type="Gene3D" id="2.60.120.260">
    <property type="entry name" value="Galactose-binding domain-like"/>
    <property type="match status" value="1"/>
</dbReference>
<comment type="similarity">
    <text evidence="1">Belongs to the glycosyl hydrolase 2 family.</text>
</comment>
<name>A0ABU5KEK2_9ACTN</name>
<dbReference type="InterPro" id="IPR017853">
    <property type="entry name" value="GH"/>
</dbReference>
<dbReference type="EMBL" id="JAXQPW010000006">
    <property type="protein sequence ID" value="MDZ5663405.1"/>
    <property type="molecule type" value="Genomic_DNA"/>
</dbReference>
<dbReference type="PANTHER" id="PTHR42732:SF2">
    <property type="entry name" value="BETA-MANNOSIDASE"/>
    <property type="match status" value="1"/>
</dbReference>
<dbReference type="InterPro" id="IPR036156">
    <property type="entry name" value="Beta-gal/glucu_dom_sf"/>
</dbReference>
<dbReference type="InterPro" id="IPR006102">
    <property type="entry name" value="Ig-like_GH2"/>
</dbReference>
<dbReference type="Gene3D" id="3.20.20.80">
    <property type="entry name" value="Glycosidases"/>
    <property type="match status" value="1"/>
</dbReference>
<feature type="domain" description="Glycoside hydrolase family 2 immunoglobulin-like beta-sandwich" evidence="3">
    <location>
        <begin position="217"/>
        <end position="323"/>
    </location>
</feature>
<comment type="caution">
    <text evidence="6">The sequence shown here is derived from an EMBL/GenBank/DDBJ whole genome shotgun (WGS) entry which is preliminary data.</text>
</comment>
<protein>
    <submittedName>
        <fullName evidence="6">Glycoside hydrolase family 2 TIM barrel-domain containing protein</fullName>
    </submittedName>
</protein>
<dbReference type="PANTHER" id="PTHR42732">
    <property type="entry name" value="BETA-GALACTOSIDASE"/>
    <property type="match status" value="1"/>
</dbReference>
<feature type="compositionally biased region" description="Low complexity" evidence="2">
    <location>
        <begin position="13"/>
        <end position="34"/>
    </location>
</feature>
<evidence type="ECO:0000256" key="1">
    <source>
        <dbReference type="ARBA" id="ARBA00007401"/>
    </source>
</evidence>
<feature type="domain" description="Glycoside hydrolase family 2 catalytic" evidence="4">
    <location>
        <begin position="330"/>
        <end position="614"/>
    </location>
</feature>
<dbReference type="RefSeq" id="WP_322425201.1">
    <property type="nucleotide sequence ID" value="NZ_JAXQPW010000006.1"/>
</dbReference>